<reference evidence="1 2" key="1">
    <citation type="submission" date="2019-11" db="EMBL/GenBank/DDBJ databases">
        <title>Description of Pedobacter sp. LMG 31462T.</title>
        <authorList>
            <person name="Carlier A."/>
            <person name="Qi S."/>
            <person name="Vandamme P."/>
        </authorList>
    </citation>
    <scope>NUCLEOTIDE SEQUENCE [LARGE SCALE GENOMIC DNA]</scope>
    <source>
        <strain evidence="1 2">LMG 31462</strain>
    </source>
</reference>
<sequence>MDITLTSEQIKLVNILNHFFVTPQDYAAGKLFYTTMEVFAKLQSIYPSDSYSPEQVTEVLLYLKIETINGAADKIFWYLQER</sequence>
<organism evidence="1 2">
    <name type="scientific">Pedobacter gandavensis</name>
    <dbReference type="NCBI Taxonomy" id="2679963"/>
    <lineage>
        <taxon>Bacteria</taxon>
        <taxon>Pseudomonadati</taxon>
        <taxon>Bacteroidota</taxon>
        <taxon>Sphingobacteriia</taxon>
        <taxon>Sphingobacteriales</taxon>
        <taxon>Sphingobacteriaceae</taxon>
        <taxon>Pedobacter</taxon>
    </lineage>
</organism>
<proteinExistence type="predicted"/>
<name>A0ABR6EV70_9SPHI</name>
<gene>
    <name evidence="1" type="ORF">GM920_09625</name>
</gene>
<dbReference type="EMBL" id="WNXC01000002">
    <property type="protein sequence ID" value="MBB2149166.1"/>
    <property type="molecule type" value="Genomic_DNA"/>
</dbReference>
<protein>
    <submittedName>
        <fullName evidence="1">Uncharacterized protein</fullName>
    </submittedName>
</protein>
<evidence type="ECO:0000313" key="1">
    <source>
        <dbReference type="EMBL" id="MBB2149166.1"/>
    </source>
</evidence>
<dbReference type="Proteomes" id="UP000636110">
    <property type="component" value="Unassembled WGS sequence"/>
</dbReference>
<keyword evidence="2" id="KW-1185">Reference proteome</keyword>
<comment type="caution">
    <text evidence="1">The sequence shown here is derived from an EMBL/GenBank/DDBJ whole genome shotgun (WGS) entry which is preliminary data.</text>
</comment>
<dbReference type="RefSeq" id="WP_182956303.1">
    <property type="nucleotide sequence ID" value="NZ_WNXC01000002.1"/>
</dbReference>
<accession>A0ABR6EV70</accession>
<evidence type="ECO:0000313" key="2">
    <source>
        <dbReference type="Proteomes" id="UP000636110"/>
    </source>
</evidence>